<evidence type="ECO:0000256" key="5">
    <source>
        <dbReference type="ARBA" id="ARBA00012749"/>
    </source>
</evidence>
<evidence type="ECO:0000256" key="14">
    <source>
        <dbReference type="PIRSR" id="PIRSR000517-1"/>
    </source>
</evidence>
<dbReference type="FunFam" id="3.40.640.10:FF:000048">
    <property type="entry name" value="tyrosine aminotransferase"/>
    <property type="match status" value="1"/>
</dbReference>
<comment type="pathway">
    <text evidence="2 13">Amino-acid degradation; L-phenylalanine degradation; acetoacetate and fumarate from L-phenylalanine: step 2/6.</text>
</comment>
<feature type="modified residue" description="N6-(pyridoxal phosphate)lysine" evidence="14">
    <location>
        <position position="250"/>
    </location>
</feature>
<evidence type="ECO:0000259" key="15">
    <source>
        <dbReference type="Pfam" id="PF00155"/>
    </source>
</evidence>
<reference evidence="17" key="1">
    <citation type="submission" date="2015-02" db="EMBL/GenBank/DDBJ databases">
        <title>Genome sequencing for Strongylocentrotus purpuratus.</title>
        <authorList>
            <person name="Murali S."/>
            <person name="Liu Y."/>
            <person name="Vee V."/>
            <person name="English A."/>
            <person name="Wang M."/>
            <person name="Skinner E."/>
            <person name="Han Y."/>
            <person name="Muzny D.M."/>
            <person name="Worley K.C."/>
            <person name="Gibbs R.A."/>
        </authorList>
    </citation>
    <scope>NUCLEOTIDE SEQUENCE</scope>
</reference>
<keyword evidence="10 13" id="KW-0663">Pyridoxal phosphate</keyword>
<evidence type="ECO:0000256" key="7">
    <source>
        <dbReference type="ARBA" id="ARBA00022576"/>
    </source>
</evidence>
<keyword evidence="17" id="KW-1185">Reference proteome</keyword>
<organism evidence="16 17">
    <name type="scientific">Strongylocentrotus purpuratus</name>
    <name type="common">Purple sea urchin</name>
    <dbReference type="NCBI Taxonomy" id="7668"/>
    <lineage>
        <taxon>Eukaryota</taxon>
        <taxon>Metazoa</taxon>
        <taxon>Echinodermata</taxon>
        <taxon>Eleutherozoa</taxon>
        <taxon>Echinozoa</taxon>
        <taxon>Echinoidea</taxon>
        <taxon>Euechinoidea</taxon>
        <taxon>Echinacea</taxon>
        <taxon>Camarodonta</taxon>
        <taxon>Echinidea</taxon>
        <taxon>Strongylocentrotidae</taxon>
        <taxon>Strongylocentrotus</taxon>
    </lineage>
</organism>
<dbReference type="Pfam" id="PF00155">
    <property type="entry name" value="Aminotran_1_2"/>
    <property type="match status" value="1"/>
</dbReference>
<evidence type="ECO:0000256" key="13">
    <source>
        <dbReference type="PIRNR" id="PIRNR000517"/>
    </source>
</evidence>
<evidence type="ECO:0000313" key="16">
    <source>
        <dbReference type="EnsemblMetazoa" id="XP_796747"/>
    </source>
</evidence>
<dbReference type="GeneID" id="592114"/>
<comment type="catalytic activity">
    <reaction evidence="12 13">
        <text>L-tyrosine + 2-oxoglutarate = 3-(4-hydroxyphenyl)pyruvate + L-glutamate</text>
        <dbReference type="Rhea" id="RHEA:15093"/>
        <dbReference type="ChEBI" id="CHEBI:16810"/>
        <dbReference type="ChEBI" id="CHEBI:29985"/>
        <dbReference type="ChEBI" id="CHEBI:36242"/>
        <dbReference type="ChEBI" id="CHEBI:58315"/>
        <dbReference type="EC" id="2.6.1.5"/>
    </reaction>
</comment>
<dbReference type="PIRSF" id="PIRSF000517">
    <property type="entry name" value="Tyr_transaminase"/>
    <property type="match status" value="1"/>
</dbReference>
<dbReference type="InterPro" id="IPR005957">
    <property type="entry name" value="Tyrosine_aminoTrfase"/>
</dbReference>
<dbReference type="InterPro" id="IPR004838">
    <property type="entry name" value="NHTrfase_class1_PyrdxlP-BS"/>
</dbReference>
<dbReference type="NCBIfam" id="TIGR01265">
    <property type="entry name" value="tyr_nico_aTase"/>
    <property type="match status" value="1"/>
</dbReference>
<keyword evidence="8" id="KW-0808">Transferase</keyword>
<dbReference type="Gene3D" id="3.90.1150.10">
    <property type="entry name" value="Aspartate Aminotransferase, domain 1"/>
    <property type="match status" value="1"/>
</dbReference>
<dbReference type="Gene3D" id="3.40.640.10">
    <property type="entry name" value="Type I PLP-dependent aspartate aminotransferase-like (Major domain)"/>
    <property type="match status" value="1"/>
</dbReference>
<evidence type="ECO:0000256" key="2">
    <source>
        <dbReference type="ARBA" id="ARBA00005203"/>
    </source>
</evidence>
<evidence type="ECO:0000256" key="4">
    <source>
        <dbReference type="ARBA" id="ARBA00011738"/>
    </source>
</evidence>
<dbReference type="AlphaFoldDB" id="A0A7M7TH59"/>
<dbReference type="NCBIfam" id="TIGR01264">
    <property type="entry name" value="tyr_amTase_E"/>
    <property type="match status" value="1"/>
</dbReference>
<keyword evidence="11" id="KW-0585">Phenylalanine catabolism</keyword>
<dbReference type="RefSeq" id="XP_796747.4">
    <property type="nucleotide sequence ID" value="XM_791654.5"/>
</dbReference>
<dbReference type="InterPro" id="IPR004839">
    <property type="entry name" value="Aminotransferase_I/II_large"/>
</dbReference>
<dbReference type="GO" id="GO:0004838">
    <property type="term" value="F:L-tyrosine-2-oxoglutarate transaminase activity"/>
    <property type="evidence" value="ECO:0000318"/>
    <property type="project" value="GO_Central"/>
</dbReference>
<dbReference type="OrthoDB" id="7042322at2759"/>
<name>A0A7M7TH59_STRPU</name>
<feature type="domain" description="Aminotransferase class I/classII large" evidence="15">
    <location>
        <begin position="41"/>
        <end position="404"/>
    </location>
</feature>
<comment type="similarity">
    <text evidence="3 13">Belongs to the class-I pyridoxal-phosphate-dependent aminotransferase family.</text>
</comment>
<dbReference type="InterPro" id="IPR015424">
    <property type="entry name" value="PyrdxlP-dep_Trfase"/>
</dbReference>
<evidence type="ECO:0000256" key="8">
    <source>
        <dbReference type="ARBA" id="ARBA00022679"/>
    </source>
</evidence>
<sequence length="423" mass="46622">MENGFHKKPRWDTRASEASLRTINPIRGIVDGMKLEPNPDKDIIALSIGDPTKFGNLDPSEDVVDAVNVSLKSGKSNGYSPSVGFVDARAAVAKKYSHPDAPLTSEDVILTCGCSGALDLAIGVLADAGQNILVPRPGFALYATLAGSYDIEYRFYELMPCKSWEVDLENLESQIDEKTACIIVNNPSNPCGSVFSKEHIQDIIKIASKHHLPIVSDEVYADMVFSGSTFYSVASLASNVPVLTCGGLAKRYLAPGWRLGWILIHDPVGAFEEEVRLGLFRLSTKILGPCTLIQSALPAILEKTSNSFHENTMDILKTNAEICFKFLDATPGLKPIMPKGSMYIMCGIEIDKFHGFMDDMEFVQCLMSEESVFCLPGKCFEYPNYFRVVLCVPEEKTSEACKRIKEFCTRHYRGGLINTVEET</sequence>
<dbReference type="SUPFAM" id="SSF53383">
    <property type="entry name" value="PLP-dependent transferases"/>
    <property type="match status" value="1"/>
</dbReference>
<dbReference type="PROSITE" id="PS00105">
    <property type="entry name" value="AA_TRANSFER_CLASS_1"/>
    <property type="match status" value="1"/>
</dbReference>
<dbReference type="EnsemblMetazoa" id="XM_791654">
    <property type="protein sequence ID" value="XP_796747"/>
    <property type="gene ID" value="LOC592114"/>
</dbReference>
<dbReference type="OMA" id="CALDLCI"/>
<dbReference type="RefSeq" id="XP_011672090.2">
    <property type="nucleotide sequence ID" value="XM_011673788.2"/>
</dbReference>
<dbReference type="InterPro" id="IPR015421">
    <property type="entry name" value="PyrdxlP-dep_Trfase_major"/>
</dbReference>
<dbReference type="FunCoup" id="A0A7M7TH59">
    <property type="interactions" value="131"/>
</dbReference>
<proteinExistence type="inferred from homology"/>
<comment type="function">
    <text evidence="13">Transaminase involved in tyrosine breakdown. Converts tyrosine to p-hydroxyphenylpyruvate.</text>
</comment>
<evidence type="ECO:0000256" key="11">
    <source>
        <dbReference type="ARBA" id="ARBA00023232"/>
    </source>
</evidence>
<evidence type="ECO:0000256" key="6">
    <source>
        <dbReference type="ARBA" id="ARBA00015959"/>
    </source>
</evidence>
<accession>A0A7M7TH59</accession>
<dbReference type="GO" id="GO:0006559">
    <property type="term" value="P:L-phenylalanine catabolic process"/>
    <property type="evidence" value="ECO:0000318"/>
    <property type="project" value="GO_Central"/>
</dbReference>
<evidence type="ECO:0000256" key="12">
    <source>
        <dbReference type="ARBA" id="ARBA00047798"/>
    </source>
</evidence>
<dbReference type="UniPathway" id="UPA00139">
    <property type="reaction ID" value="UER00338"/>
</dbReference>
<reference evidence="16" key="2">
    <citation type="submission" date="2021-01" db="UniProtKB">
        <authorList>
            <consortium name="EnsemblMetazoa"/>
        </authorList>
    </citation>
    <scope>IDENTIFICATION</scope>
</reference>
<dbReference type="EC" id="2.6.1.5" evidence="5 13"/>
<keyword evidence="9" id="KW-0828">Tyrosine catabolism</keyword>
<dbReference type="InParanoid" id="A0A7M7TH59"/>
<dbReference type="PANTHER" id="PTHR45744:SF2">
    <property type="entry name" value="TYROSINE AMINOTRANSFERASE"/>
    <property type="match status" value="1"/>
</dbReference>
<dbReference type="InterPro" id="IPR015422">
    <property type="entry name" value="PyrdxlP-dep_Trfase_small"/>
</dbReference>
<dbReference type="GO" id="GO:0030170">
    <property type="term" value="F:pyridoxal phosphate binding"/>
    <property type="evidence" value="ECO:0007669"/>
    <property type="project" value="InterPro"/>
</dbReference>
<dbReference type="InterPro" id="IPR005958">
    <property type="entry name" value="TyrNic_aminoTrfase"/>
</dbReference>
<evidence type="ECO:0000256" key="9">
    <source>
        <dbReference type="ARBA" id="ARBA00022878"/>
    </source>
</evidence>
<comment type="subunit">
    <text evidence="4 13">Homodimer.</text>
</comment>
<evidence type="ECO:0000256" key="10">
    <source>
        <dbReference type="ARBA" id="ARBA00022898"/>
    </source>
</evidence>
<protein>
    <recommendedName>
        <fullName evidence="6 13">Tyrosine aminotransferase</fullName>
        <shortName evidence="13">TAT</shortName>
        <ecNumber evidence="5 13">2.6.1.5</ecNumber>
    </recommendedName>
</protein>
<dbReference type="PANTHER" id="PTHR45744">
    <property type="entry name" value="TYROSINE AMINOTRANSFERASE"/>
    <property type="match status" value="1"/>
</dbReference>
<comment type="cofactor">
    <cofactor evidence="1 13 14">
        <name>pyridoxal 5'-phosphate</name>
        <dbReference type="ChEBI" id="CHEBI:597326"/>
    </cofactor>
</comment>
<dbReference type="EnsemblMetazoa" id="XM_011673788">
    <property type="protein sequence ID" value="XP_011672090"/>
    <property type="gene ID" value="LOC592114"/>
</dbReference>
<dbReference type="Proteomes" id="UP000007110">
    <property type="component" value="Unassembled WGS sequence"/>
</dbReference>
<dbReference type="KEGG" id="spu:592114"/>
<evidence type="ECO:0000313" key="17">
    <source>
        <dbReference type="Proteomes" id="UP000007110"/>
    </source>
</evidence>
<evidence type="ECO:0000256" key="1">
    <source>
        <dbReference type="ARBA" id="ARBA00001933"/>
    </source>
</evidence>
<keyword evidence="7" id="KW-0032">Aminotransferase</keyword>
<evidence type="ECO:0000256" key="3">
    <source>
        <dbReference type="ARBA" id="ARBA00007441"/>
    </source>
</evidence>
<dbReference type="GO" id="GO:0006572">
    <property type="term" value="P:L-tyrosine catabolic process"/>
    <property type="evidence" value="ECO:0000318"/>
    <property type="project" value="GO_Central"/>
</dbReference>
<dbReference type="CTD" id="6898"/>
<dbReference type="CDD" id="cd00609">
    <property type="entry name" value="AAT_like"/>
    <property type="match status" value="1"/>
</dbReference>
<dbReference type="PRINTS" id="PR00753">
    <property type="entry name" value="ACCSYNTHASE"/>
</dbReference>